<gene>
    <name evidence="2" type="ORF">EVAR_91566_1</name>
</gene>
<comment type="caution">
    <text evidence="2">The sequence shown here is derived from an EMBL/GenBank/DDBJ whole genome shotgun (WGS) entry which is preliminary data.</text>
</comment>
<organism evidence="2 3">
    <name type="scientific">Eumeta variegata</name>
    <name type="common">Bagworm moth</name>
    <name type="synonym">Eumeta japonica</name>
    <dbReference type="NCBI Taxonomy" id="151549"/>
    <lineage>
        <taxon>Eukaryota</taxon>
        <taxon>Metazoa</taxon>
        <taxon>Ecdysozoa</taxon>
        <taxon>Arthropoda</taxon>
        <taxon>Hexapoda</taxon>
        <taxon>Insecta</taxon>
        <taxon>Pterygota</taxon>
        <taxon>Neoptera</taxon>
        <taxon>Endopterygota</taxon>
        <taxon>Lepidoptera</taxon>
        <taxon>Glossata</taxon>
        <taxon>Ditrysia</taxon>
        <taxon>Tineoidea</taxon>
        <taxon>Psychidae</taxon>
        <taxon>Oiketicinae</taxon>
        <taxon>Eumeta</taxon>
    </lineage>
</organism>
<reference evidence="2 3" key="1">
    <citation type="journal article" date="2019" name="Commun. Biol.">
        <title>The bagworm genome reveals a unique fibroin gene that provides high tensile strength.</title>
        <authorList>
            <person name="Kono N."/>
            <person name="Nakamura H."/>
            <person name="Ohtoshi R."/>
            <person name="Tomita M."/>
            <person name="Numata K."/>
            <person name="Arakawa K."/>
        </authorList>
    </citation>
    <scope>NUCLEOTIDE SEQUENCE [LARGE SCALE GENOMIC DNA]</scope>
</reference>
<keyword evidence="3" id="KW-1185">Reference proteome</keyword>
<dbReference type="EMBL" id="BGZK01000784">
    <property type="protein sequence ID" value="GBP60284.1"/>
    <property type="molecule type" value="Genomic_DNA"/>
</dbReference>
<dbReference type="AlphaFoldDB" id="A0A4C1XCV8"/>
<evidence type="ECO:0000256" key="1">
    <source>
        <dbReference type="SAM" id="SignalP"/>
    </source>
</evidence>
<protein>
    <submittedName>
        <fullName evidence="2">Uncharacterized protein</fullName>
    </submittedName>
</protein>
<evidence type="ECO:0000313" key="3">
    <source>
        <dbReference type="Proteomes" id="UP000299102"/>
    </source>
</evidence>
<evidence type="ECO:0000313" key="2">
    <source>
        <dbReference type="EMBL" id="GBP60284.1"/>
    </source>
</evidence>
<feature type="signal peptide" evidence="1">
    <location>
        <begin position="1"/>
        <end position="16"/>
    </location>
</feature>
<feature type="chain" id="PRO_5020036407" evidence="1">
    <location>
        <begin position="17"/>
        <end position="114"/>
    </location>
</feature>
<name>A0A4C1XCV8_EUMVA</name>
<accession>A0A4C1XCV8</accession>
<proteinExistence type="predicted"/>
<dbReference type="OrthoDB" id="8240057at2759"/>
<sequence length="114" mass="12382">MAIYKKLLNIIGAVAAIVTAYNLQKPNQNIDIVLSWKKLLKNNPRMNIHITLHGCRGRKRMKAAEQINDGASTSAAGVSEAIRADDVITSISTLDSTDINCGRTPIIKDTFSSS</sequence>
<dbReference type="Proteomes" id="UP000299102">
    <property type="component" value="Unassembled WGS sequence"/>
</dbReference>
<keyword evidence="1" id="KW-0732">Signal</keyword>